<organism evidence="1 2">
    <name type="scientific">Lactobacillus helveticus CIRM-BIA 953</name>
    <dbReference type="NCBI Taxonomy" id="1226335"/>
    <lineage>
        <taxon>Bacteria</taxon>
        <taxon>Bacillati</taxon>
        <taxon>Bacillota</taxon>
        <taxon>Bacilli</taxon>
        <taxon>Lactobacillales</taxon>
        <taxon>Lactobacillaceae</taxon>
        <taxon>Lactobacillus</taxon>
    </lineage>
</organism>
<evidence type="ECO:0000313" key="2">
    <source>
        <dbReference type="Proteomes" id="UP000017243"/>
    </source>
</evidence>
<accession>U4QM28</accession>
<comment type="caution">
    <text evidence="1">The sequence shown here is derived from an EMBL/GenBank/DDBJ whole genome shotgun (WGS) entry which is preliminary data.</text>
</comment>
<proteinExistence type="predicted"/>
<name>U4QM28_LACHE</name>
<dbReference type="EMBL" id="CBUH010000072">
    <property type="protein sequence ID" value="CDI42030.1"/>
    <property type="molecule type" value="Genomic_DNA"/>
</dbReference>
<evidence type="ECO:0000313" key="1">
    <source>
        <dbReference type="EMBL" id="CDI42030.1"/>
    </source>
</evidence>
<dbReference type="Proteomes" id="UP000017243">
    <property type="component" value="Unassembled WGS sequence"/>
</dbReference>
<protein>
    <submittedName>
        <fullName evidence="1">Uncharacterized protein</fullName>
    </submittedName>
</protein>
<gene>
    <name evidence="1" type="ORF">LHCIRMBIA953_00102</name>
</gene>
<dbReference type="AlphaFoldDB" id="U4QM28"/>
<sequence length="16" mass="1877">MIFYTMEQSYIPAIGL</sequence>
<reference evidence="1 2" key="1">
    <citation type="submission" date="2013-09" db="EMBL/GenBank/DDBJ databases">
        <title>Draft Genome Sequence of five Lactobacillus helveticus strains CIRM-BIA 101T, 103, 104, 951 and 953 isolated from milk product.</title>
        <authorList>
            <person name="Valence F."/>
            <person name="Chuat V."/>
            <person name="Ma L."/>
            <person name="Creno S."/>
            <person name="Falentin H."/>
            <person name="Lortal S."/>
            <person name="Bizet C."/>
            <person name="Clermont D."/>
            <person name="Loux V."/>
            <person name="Bouchier C."/>
            <person name="Cousin S."/>
        </authorList>
    </citation>
    <scope>NUCLEOTIDE SEQUENCE [LARGE SCALE GENOMIC DNA]</scope>
    <source>
        <strain evidence="1 2">CIRM-BIA 953</strain>
    </source>
</reference>